<dbReference type="OrthoDB" id="8480612at2"/>
<feature type="compositionally biased region" description="Low complexity" evidence="1">
    <location>
        <begin position="80"/>
        <end position="98"/>
    </location>
</feature>
<organism evidence="2 3">
    <name type="scientific">Hartmannibacter diazotrophicus</name>
    <dbReference type="NCBI Taxonomy" id="1482074"/>
    <lineage>
        <taxon>Bacteria</taxon>
        <taxon>Pseudomonadati</taxon>
        <taxon>Pseudomonadota</taxon>
        <taxon>Alphaproteobacteria</taxon>
        <taxon>Hyphomicrobiales</taxon>
        <taxon>Pleomorphomonadaceae</taxon>
        <taxon>Hartmannibacter</taxon>
    </lineage>
</organism>
<name>A0A2C9D134_9HYPH</name>
<feature type="compositionally biased region" description="Basic and acidic residues" evidence="1">
    <location>
        <begin position="114"/>
        <end position="147"/>
    </location>
</feature>
<evidence type="ECO:0000313" key="3">
    <source>
        <dbReference type="Proteomes" id="UP000223606"/>
    </source>
</evidence>
<sequence length="635" mass="64279">MADQNDGGRKGTGGSTGKGGRTPKRSTTIDLTAEEVARDAKAAAEAKTEETATETAATSPSPSEQAIEAGISKPDEKPEPAVAETASAEPAPTETAAAEAEKSEPAEATSATPEEPKAASEEPKAPESGSESKRTSERATERPKAHYLETPPPAPRTSPATALIAACIGGVIVLGGAYGLGRAGLLPGLTPTVDVSGKADVAAIDDLKSQFSALDSRIGDVAAGPDEATAKRIADLESALTDAKAAIEATGTAASEQARQALDKLSASLQSLSDQIGTEKTEREALAGRLTGSINDVETAIAAAKEAAGQTAASLKTLTDEVATLPKKDFGPDVQTLTSRVDAFGTRLSLIDDTVSDLSSSTAGLREAQEKLAKTEEAINGRLDGLDKRIGEMADAAKALGEKADGTAASLADFTAKTGDSLASLEDKAASAASGLTDVNEKIGSMDSRVAAVEAILARAPEEGEIAALSLAVTTLAGKVERGAPFEADLAAVKASAKDLPGIDVLDGFAKTGVPTKLAIINSFPADAVIASDVVGPDASASERLFAGAKALVNFRETGPAASNAVGPLTGEIASALKTGDLAAAKATWDRLPEPAKAASADWEKGLEARVAADNAIAGLTDRMIERLSVTVNKN</sequence>
<dbReference type="KEGG" id="hdi:HDIA_0337"/>
<reference evidence="3" key="1">
    <citation type="submission" date="2017-09" db="EMBL/GenBank/DDBJ databases">
        <title>Genome sequence of Nannocystis excedens DSM 71.</title>
        <authorList>
            <person name="Blom J."/>
        </authorList>
    </citation>
    <scope>NUCLEOTIDE SEQUENCE [LARGE SCALE GENOMIC DNA]</scope>
    <source>
        <strain evidence="3">type strain: E19</strain>
    </source>
</reference>
<dbReference type="Proteomes" id="UP000223606">
    <property type="component" value="Chromosome 1"/>
</dbReference>
<evidence type="ECO:0000313" key="2">
    <source>
        <dbReference type="EMBL" id="SON53878.1"/>
    </source>
</evidence>
<gene>
    <name evidence="2" type="ORF">HDIA_0337</name>
</gene>
<feature type="region of interest" description="Disordered" evidence="1">
    <location>
        <begin position="1"/>
        <end position="157"/>
    </location>
</feature>
<dbReference type="EMBL" id="LT960614">
    <property type="protein sequence ID" value="SON53878.1"/>
    <property type="molecule type" value="Genomic_DNA"/>
</dbReference>
<feature type="compositionally biased region" description="Gly residues" evidence="1">
    <location>
        <begin position="10"/>
        <end position="20"/>
    </location>
</feature>
<dbReference type="RefSeq" id="WP_099553773.1">
    <property type="nucleotide sequence ID" value="NZ_LT960614.1"/>
</dbReference>
<proteinExistence type="predicted"/>
<evidence type="ECO:0000256" key="1">
    <source>
        <dbReference type="SAM" id="MobiDB-lite"/>
    </source>
</evidence>
<feature type="compositionally biased region" description="Basic and acidic residues" evidence="1">
    <location>
        <begin position="35"/>
        <end position="50"/>
    </location>
</feature>
<keyword evidence="3" id="KW-1185">Reference proteome</keyword>
<accession>A0A2C9D134</accession>
<dbReference type="Gene3D" id="1.10.287.1490">
    <property type="match status" value="1"/>
</dbReference>
<protein>
    <submittedName>
        <fullName evidence="2">Chromosome segregation protein SMC</fullName>
    </submittedName>
</protein>
<dbReference type="AlphaFoldDB" id="A0A2C9D134"/>